<proteinExistence type="predicted"/>
<reference evidence="1 2" key="1">
    <citation type="submission" date="2019-10" db="EMBL/GenBank/DDBJ databases">
        <title>A soil myxobacterium in the family Polyangiaceae.</title>
        <authorList>
            <person name="Li Y."/>
            <person name="Wang J."/>
        </authorList>
    </citation>
    <scope>NUCLEOTIDE SEQUENCE [LARGE SCALE GENOMIC DNA]</scope>
    <source>
        <strain evidence="1 2">DSM 14734</strain>
    </source>
</reference>
<keyword evidence="2" id="KW-1185">Reference proteome</keyword>
<accession>A0A6N7PF44</accession>
<evidence type="ECO:0000313" key="2">
    <source>
        <dbReference type="Proteomes" id="UP000440224"/>
    </source>
</evidence>
<protein>
    <submittedName>
        <fullName evidence="1">Uncharacterized protein</fullName>
    </submittedName>
</protein>
<dbReference type="EMBL" id="WJIE01000001">
    <property type="protein sequence ID" value="MRG90447.1"/>
    <property type="molecule type" value="Genomic_DNA"/>
</dbReference>
<sequence length="245" mass="26288">MKYLSLAALKVAFADLFSERHPALVLSGAGKTYEPILLAKKQQIDALPGTLTGSKPLAEEIAEADDMHDGFGGAIWHMAEAYARWPKAPEHVRAAALRVRAAIIPELDNLQASYVEEVHAAIENRKKIEGLKTDLQLIPVAEGLTLLDWAEGYVGTAEQIGTLLSQRADADTGARRDAGRIRTAALAVLGRFRGALNDEVSVNLALPRDLEAQVFGLFDQLAQMRADALANKKGPPGGSPPPQSP</sequence>
<dbReference type="OrthoDB" id="5509863at2"/>
<evidence type="ECO:0000313" key="1">
    <source>
        <dbReference type="EMBL" id="MRG90447.1"/>
    </source>
</evidence>
<dbReference type="RefSeq" id="WP_153817362.1">
    <property type="nucleotide sequence ID" value="NZ_WJIE01000001.1"/>
</dbReference>
<dbReference type="Proteomes" id="UP000440224">
    <property type="component" value="Unassembled WGS sequence"/>
</dbReference>
<name>A0A6N7PF44_9BACT</name>
<gene>
    <name evidence="1" type="ORF">GF068_00695</name>
</gene>
<dbReference type="AlphaFoldDB" id="A0A6N7PF44"/>
<comment type="caution">
    <text evidence="1">The sequence shown here is derived from an EMBL/GenBank/DDBJ whole genome shotgun (WGS) entry which is preliminary data.</text>
</comment>
<organism evidence="1 2">
    <name type="scientific">Polyangium spumosum</name>
    <dbReference type="NCBI Taxonomy" id="889282"/>
    <lineage>
        <taxon>Bacteria</taxon>
        <taxon>Pseudomonadati</taxon>
        <taxon>Myxococcota</taxon>
        <taxon>Polyangia</taxon>
        <taxon>Polyangiales</taxon>
        <taxon>Polyangiaceae</taxon>
        <taxon>Polyangium</taxon>
    </lineage>
</organism>